<dbReference type="AlphaFoldDB" id="A0A0R3UKC1"/>
<dbReference type="GO" id="GO:0005664">
    <property type="term" value="C:nuclear origin of replication recognition complex"/>
    <property type="evidence" value="ECO:0007669"/>
    <property type="project" value="TreeGrafter"/>
</dbReference>
<dbReference type="Pfam" id="PF14630">
    <property type="entry name" value="ORC5_C"/>
    <property type="match status" value="1"/>
</dbReference>
<evidence type="ECO:0000313" key="8">
    <source>
        <dbReference type="WBParaSite" id="MCU_004963-RA"/>
    </source>
</evidence>
<sequence>MEACPSKTIGAASQNLVLFDLILYQLKYHFLPKNCNFEPRCDNPASFIERFSDFFCKIPKREGPATFCITLFQAEKLRDGPDNLLPILVNMDFLVREHMRLMYPSIKPPYIVTLLITSCSWDKFYSGTFATEPTCLYLKAYTREQLMQILTNAAPANFPHYARFIDILLTVCLPVTRNVNELLYLAQYNWGAFNEPVATGMVAADDEWGQYRCALPTLKRSLSTIYLRPELSSFDSSKSHSGTAVGTQSQPAQANASVLELPLYARYLLVAAYIASYNPRTSDKRFLVKNTGKISSRAKHNEKKADHINNHLVGPRLFPLDRLFAIFYALLRLESDTDQPPPLTSLLVGQVAFLSDLGLIAAASGALATGTAACSAAGLPGAYSNPDDPLANPRYRCLVTLETARSVAKSVNINLNQHLLDFV</sequence>
<evidence type="ECO:0000256" key="2">
    <source>
        <dbReference type="ARBA" id="ARBA00022705"/>
    </source>
</evidence>
<evidence type="ECO:0000256" key="3">
    <source>
        <dbReference type="ARBA" id="ARBA00023242"/>
    </source>
</evidence>
<keyword evidence="2" id="KW-0235">DNA replication</keyword>
<dbReference type="InterPro" id="IPR048866">
    <property type="entry name" value="ORC5_lid"/>
</dbReference>
<dbReference type="PANTHER" id="PTHR12705">
    <property type="entry name" value="ORIGIN RECOGNITION COMPLEX SUBUNIT 5"/>
    <property type="match status" value="1"/>
</dbReference>
<dbReference type="OrthoDB" id="365981at2759"/>
<dbReference type="GO" id="GO:0006270">
    <property type="term" value="P:DNA replication initiation"/>
    <property type="evidence" value="ECO:0007669"/>
    <property type="project" value="TreeGrafter"/>
</dbReference>
<evidence type="ECO:0000313" key="9">
    <source>
        <dbReference type="WBParaSite" id="MCU_004963-RC"/>
    </source>
</evidence>
<dbReference type="InterPro" id="IPR047088">
    <property type="entry name" value="ORC5_C"/>
</dbReference>
<dbReference type="PANTHER" id="PTHR12705:SF0">
    <property type="entry name" value="ORIGIN RECOGNITION COMPLEX SUBUNIT 5"/>
    <property type="match status" value="1"/>
</dbReference>
<comment type="subcellular location">
    <subcellularLocation>
        <location evidence="1">Nucleus</location>
    </subcellularLocation>
</comment>
<proteinExistence type="predicted"/>
<keyword evidence="7" id="KW-1185">Reference proteome</keyword>
<accession>A0A0R3UKC1</accession>
<dbReference type="EMBL" id="UXSR01005441">
    <property type="protein sequence ID" value="VDD82019.1"/>
    <property type="molecule type" value="Genomic_DNA"/>
</dbReference>
<dbReference type="InterPro" id="IPR020796">
    <property type="entry name" value="ORC5"/>
</dbReference>
<reference evidence="6 7" key="1">
    <citation type="submission" date="2018-10" db="EMBL/GenBank/DDBJ databases">
        <authorList>
            <consortium name="Pathogen Informatics"/>
        </authorList>
    </citation>
    <scope>NUCLEOTIDE SEQUENCE [LARGE SCALE GENOMIC DNA]</scope>
</reference>
<evidence type="ECO:0000313" key="6">
    <source>
        <dbReference type="EMBL" id="VDD82019.1"/>
    </source>
</evidence>
<reference evidence="8 9" key="2">
    <citation type="submission" date="2019-11" db="UniProtKB">
        <authorList>
            <consortium name="WormBaseParasite"/>
        </authorList>
    </citation>
    <scope>IDENTIFICATION</scope>
</reference>
<dbReference type="Proteomes" id="UP000267029">
    <property type="component" value="Unassembled WGS sequence"/>
</dbReference>
<evidence type="ECO:0000259" key="5">
    <source>
        <dbReference type="Pfam" id="PF21639"/>
    </source>
</evidence>
<keyword evidence="3" id="KW-0539">Nucleus</keyword>
<name>A0A0R3UKC1_MESCO</name>
<feature type="domain" description="Origin recognition complex subunit 5 C-terminal" evidence="4">
    <location>
        <begin position="261"/>
        <end position="419"/>
    </location>
</feature>
<protein>
    <submittedName>
        <fullName evidence="8 9">Fungal_trans domain-containing protein</fullName>
    </submittedName>
</protein>
<organism evidence="9">
    <name type="scientific">Mesocestoides corti</name>
    <name type="common">Flatworm</name>
    <dbReference type="NCBI Taxonomy" id="53468"/>
    <lineage>
        <taxon>Eukaryota</taxon>
        <taxon>Metazoa</taxon>
        <taxon>Spiralia</taxon>
        <taxon>Lophotrochozoa</taxon>
        <taxon>Platyhelminthes</taxon>
        <taxon>Cestoda</taxon>
        <taxon>Eucestoda</taxon>
        <taxon>Cyclophyllidea</taxon>
        <taxon>Mesocestoididae</taxon>
        <taxon>Mesocestoides</taxon>
    </lineage>
</organism>
<gene>
    <name evidence="6" type="ORF">MCOS_LOCUS8022</name>
</gene>
<dbReference type="STRING" id="53468.A0A0R3UKC1"/>
<dbReference type="WBParaSite" id="MCU_004963-RA">
    <property type="protein sequence ID" value="MCU_004963-RA"/>
    <property type="gene ID" value="MCU_004963"/>
</dbReference>
<dbReference type="GO" id="GO:0003688">
    <property type="term" value="F:DNA replication origin binding"/>
    <property type="evidence" value="ECO:0007669"/>
    <property type="project" value="TreeGrafter"/>
</dbReference>
<feature type="domain" description="ORC5 lid" evidence="5">
    <location>
        <begin position="161"/>
        <end position="211"/>
    </location>
</feature>
<dbReference type="Pfam" id="PF21639">
    <property type="entry name" value="ORC5_lid"/>
    <property type="match status" value="1"/>
</dbReference>
<dbReference type="WBParaSite" id="MCU_004963-RC">
    <property type="protein sequence ID" value="MCU_004963-RC"/>
    <property type="gene ID" value="MCU_004963"/>
</dbReference>
<evidence type="ECO:0000256" key="1">
    <source>
        <dbReference type="ARBA" id="ARBA00004123"/>
    </source>
</evidence>
<evidence type="ECO:0000259" key="4">
    <source>
        <dbReference type="Pfam" id="PF14630"/>
    </source>
</evidence>
<evidence type="ECO:0000313" key="7">
    <source>
        <dbReference type="Proteomes" id="UP000267029"/>
    </source>
</evidence>